<evidence type="ECO:0000256" key="2">
    <source>
        <dbReference type="ARBA" id="ARBA00009688"/>
    </source>
</evidence>
<comment type="function">
    <text evidence="9">Component of the nexin-dynein regulatory complex (N-DRC) a key regulator of ciliary/flagellar motility which maintains the alignment and integrity of the distal axoneme and regulates microtubule sliding in motile axonemes. Plays a critical role in the assembly of N-DRC and also stabilizes the assembly of multiple inner dynein arms and radial spokes. Coassembles with CCDC65/DRC2 to form a central scaffold needed for assembly of the N-DRC and its attachment to the outer doublet microtubules.</text>
</comment>
<dbReference type="InterPro" id="IPR029440">
    <property type="entry name" value="DRC1_C"/>
</dbReference>
<evidence type="ECO:0000256" key="4">
    <source>
        <dbReference type="ARBA" id="ARBA00022846"/>
    </source>
</evidence>
<dbReference type="InterPro" id="IPR039750">
    <property type="entry name" value="DRC1/DRC2"/>
</dbReference>
<evidence type="ECO:0000256" key="7">
    <source>
        <dbReference type="ARBA" id="ARBA00023273"/>
    </source>
</evidence>
<name>A0A4W3GYE9_CALMI</name>
<reference evidence="15" key="2">
    <citation type="journal article" date="2007" name="PLoS Biol.">
        <title>Survey sequencing and comparative analysis of the elephant shark (Callorhinchus milii) genome.</title>
        <authorList>
            <person name="Venkatesh B."/>
            <person name="Kirkness E.F."/>
            <person name="Loh Y.H."/>
            <person name="Halpern A.L."/>
            <person name="Lee A.P."/>
            <person name="Johnson J."/>
            <person name="Dandona N."/>
            <person name="Viswanathan L.D."/>
            <person name="Tay A."/>
            <person name="Venter J.C."/>
            <person name="Strausberg R.L."/>
            <person name="Brenner S."/>
        </authorList>
    </citation>
    <scope>NUCLEOTIDE SEQUENCE [LARGE SCALE GENOMIC DNA]</scope>
</reference>
<dbReference type="OMA" id="LDFMMAR"/>
<accession>A0A4W3GYE9</accession>
<dbReference type="PANTHER" id="PTHR21625:SF1">
    <property type="entry name" value="DYNEIN REGULATORY COMPLEX PROTEIN 1"/>
    <property type="match status" value="1"/>
</dbReference>
<feature type="coiled-coil region" evidence="10">
    <location>
        <begin position="149"/>
        <end position="208"/>
    </location>
</feature>
<dbReference type="Proteomes" id="UP000314986">
    <property type="component" value="Unassembled WGS sequence"/>
</dbReference>
<feature type="compositionally biased region" description="Acidic residues" evidence="11">
    <location>
        <begin position="43"/>
        <end position="54"/>
    </location>
</feature>
<reference evidence="15" key="1">
    <citation type="journal article" date="2006" name="Science">
        <title>Ancient noncoding elements conserved in the human genome.</title>
        <authorList>
            <person name="Venkatesh B."/>
            <person name="Kirkness E.F."/>
            <person name="Loh Y.H."/>
            <person name="Halpern A.L."/>
            <person name="Lee A.P."/>
            <person name="Johnson J."/>
            <person name="Dandona N."/>
            <person name="Viswanathan L.D."/>
            <person name="Tay A."/>
            <person name="Venter J.C."/>
            <person name="Strausberg R.L."/>
            <person name="Brenner S."/>
        </authorList>
    </citation>
    <scope>NUCLEOTIDE SEQUENCE [LARGE SCALE GENOMIC DNA]</scope>
</reference>
<dbReference type="GO" id="GO:0060285">
    <property type="term" value="P:cilium-dependent cell motility"/>
    <property type="evidence" value="ECO:0007669"/>
    <property type="project" value="TreeGrafter"/>
</dbReference>
<evidence type="ECO:0000256" key="3">
    <source>
        <dbReference type="ARBA" id="ARBA00013815"/>
    </source>
</evidence>
<keyword evidence="4" id="KW-0282">Flagellum</keyword>
<dbReference type="InParanoid" id="A0A4W3GYE9"/>
<evidence type="ECO:0000256" key="6">
    <source>
        <dbReference type="ARBA" id="ARBA00023069"/>
    </source>
</evidence>
<dbReference type="InterPro" id="IPR039505">
    <property type="entry name" value="DRC1/2_N"/>
</dbReference>
<evidence type="ECO:0000256" key="9">
    <source>
        <dbReference type="ARBA" id="ARBA00046115"/>
    </source>
</evidence>
<dbReference type="STRING" id="7868.ENSCMIP00000009413"/>
<evidence type="ECO:0000256" key="10">
    <source>
        <dbReference type="SAM" id="Coils"/>
    </source>
</evidence>
<dbReference type="GO" id="GO:0003352">
    <property type="term" value="P:regulation of cilium movement"/>
    <property type="evidence" value="ECO:0007669"/>
    <property type="project" value="TreeGrafter"/>
</dbReference>
<evidence type="ECO:0000313" key="14">
    <source>
        <dbReference type="Ensembl" id="ENSCMIP00000009413.1"/>
    </source>
</evidence>
<dbReference type="Pfam" id="PF14775">
    <property type="entry name" value="NYD-SP28_assoc"/>
    <property type="match status" value="1"/>
</dbReference>
<evidence type="ECO:0000259" key="12">
    <source>
        <dbReference type="Pfam" id="PF14772"/>
    </source>
</evidence>
<reference evidence="15" key="3">
    <citation type="journal article" date="2014" name="Nature">
        <title>Elephant shark genome provides unique insights into gnathostome evolution.</title>
        <authorList>
            <consortium name="International Elephant Shark Genome Sequencing Consortium"/>
            <person name="Venkatesh B."/>
            <person name="Lee A.P."/>
            <person name="Ravi V."/>
            <person name="Maurya A.K."/>
            <person name="Lian M.M."/>
            <person name="Swann J.B."/>
            <person name="Ohta Y."/>
            <person name="Flajnik M.F."/>
            <person name="Sutoh Y."/>
            <person name="Kasahara M."/>
            <person name="Hoon S."/>
            <person name="Gangu V."/>
            <person name="Roy S.W."/>
            <person name="Irimia M."/>
            <person name="Korzh V."/>
            <person name="Kondrychyn I."/>
            <person name="Lim Z.W."/>
            <person name="Tay B.H."/>
            <person name="Tohari S."/>
            <person name="Kong K.W."/>
            <person name="Ho S."/>
            <person name="Lorente-Galdos B."/>
            <person name="Quilez J."/>
            <person name="Marques-Bonet T."/>
            <person name="Raney B.J."/>
            <person name="Ingham P.W."/>
            <person name="Tay A."/>
            <person name="Hillier L.W."/>
            <person name="Minx P."/>
            <person name="Boehm T."/>
            <person name="Wilson R.K."/>
            <person name="Brenner S."/>
            <person name="Warren W.C."/>
        </authorList>
    </citation>
    <scope>NUCLEOTIDE SEQUENCE [LARGE SCALE GENOMIC DNA]</scope>
</reference>
<dbReference type="GeneTree" id="ENSGT00940000153804"/>
<organism evidence="14 15">
    <name type="scientific">Callorhinchus milii</name>
    <name type="common">Ghost shark</name>
    <dbReference type="NCBI Taxonomy" id="7868"/>
    <lineage>
        <taxon>Eukaryota</taxon>
        <taxon>Metazoa</taxon>
        <taxon>Chordata</taxon>
        <taxon>Craniata</taxon>
        <taxon>Vertebrata</taxon>
        <taxon>Chondrichthyes</taxon>
        <taxon>Holocephali</taxon>
        <taxon>Chimaeriformes</taxon>
        <taxon>Callorhinchidae</taxon>
        <taxon>Callorhinchus</taxon>
    </lineage>
</organism>
<dbReference type="GO" id="GO:0070286">
    <property type="term" value="P:axonemal dynein complex assembly"/>
    <property type="evidence" value="ECO:0007669"/>
    <property type="project" value="InterPro"/>
</dbReference>
<feature type="domain" description="Dynein regulatory complex protein 1 C-terminal" evidence="13">
    <location>
        <begin position="676"/>
        <end position="735"/>
    </location>
</feature>
<reference evidence="14" key="4">
    <citation type="submission" date="2025-08" db="UniProtKB">
        <authorList>
            <consortium name="Ensembl"/>
        </authorList>
    </citation>
    <scope>IDENTIFICATION</scope>
</reference>
<sequence length="761" mass="89140">MQAAKTTPAKSPLHQFFSHGKTGCSRSPAARDEQEGGCREALEEMDSDEPEVKEEDMSKSCKQVEDSYQRLIKLKRDGTALVTNIQVAEDLREMKRRAADKEAQRQRRTKLESEAAISHDKFEYITKKWLSAKARKIPQDLYDLLISQQKQCTELIQDKNKLINELQQELKLKDDHYVKDLRKASEDIELLAERMEEQMKTISKAYREEIIQIEKAFQMERHGLQRNNFWDWKGAMQTRRDKEIDYLMTRLEKVEEYEEQLQEFRVQDAEEYNMIKIKLENDVEMLEQQLQQMRATFQLNQEKLEYNYQVLKKRDEENMITKSQQKRRITRQQDTLNRLKSKLAKQEKMYQEENQTLTDGYNRVVEQYKDIQSKIRHFAAVDAKNFEDVWLMNEGEVKELVQKALEADRIIHEQQLGLCWKKPNLCFMTNVGPIIPCSKQGKLAVQLAEEIILGGDTETLTVDEEVQETPVLPATNKTFFNECFTTGEGKKRCEGKAEEVSLKTVKQLLDVLCDESGFLIERKLSQIITPLQRDERSLIRLDAIFVALGIESADDIFKLTDFFIDYKQHSTSELYKETDELLEKLEKEEAKKTESSTKSDKVATETEEHSEVCRRSVDEEADICLSMRSKNSYDLFHPNDILRALKDFLRERETPIEKQPPKVIHVKERDDSEDSEYWNVMANVISESHLKTWDALERALGKYYKVLVKREAFVKETSGLSQQNSEFRLLLQQYIHSRVNSELEIPPTQLFHLDLNQTSAS</sequence>
<feature type="region of interest" description="Disordered" evidence="11">
    <location>
        <begin position="587"/>
        <end position="606"/>
    </location>
</feature>
<evidence type="ECO:0000313" key="15">
    <source>
        <dbReference type="Proteomes" id="UP000314986"/>
    </source>
</evidence>
<evidence type="ECO:0000256" key="11">
    <source>
        <dbReference type="SAM" id="MobiDB-lite"/>
    </source>
</evidence>
<keyword evidence="5 10" id="KW-0175">Coiled coil</keyword>
<feature type="region of interest" description="Disordered" evidence="11">
    <location>
        <begin position="1"/>
        <end position="58"/>
    </location>
</feature>
<feature type="compositionally biased region" description="Basic and acidic residues" evidence="11">
    <location>
        <begin position="29"/>
        <end position="42"/>
    </location>
</feature>
<proteinExistence type="inferred from homology"/>
<keyword evidence="15" id="KW-1185">Reference proteome</keyword>
<reference evidence="14" key="5">
    <citation type="submission" date="2025-09" db="UniProtKB">
        <authorList>
            <consortium name="Ensembl"/>
        </authorList>
    </citation>
    <scope>IDENTIFICATION</scope>
</reference>
<dbReference type="GO" id="GO:0005858">
    <property type="term" value="C:axonemal dynein complex"/>
    <property type="evidence" value="ECO:0007669"/>
    <property type="project" value="InterPro"/>
</dbReference>
<feature type="coiled-coil region" evidence="10">
    <location>
        <begin position="247"/>
        <end position="356"/>
    </location>
</feature>
<comment type="similarity">
    <text evidence="2">Belongs to the DRC1 family.</text>
</comment>
<evidence type="ECO:0000259" key="13">
    <source>
        <dbReference type="Pfam" id="PF14775"/>
    </source>
</evidence>
<feature type="domain" description="Dynein regulatory complex protein 1/2 N-terminal" evidence="12">
    <location>
        <begin position="87"/>
        <end position="188"/>
    </location>
</feature>
<evidence type="ECO:0000256" key="8">
    <source>
        <dbReference type="ARBA" id="ARBA00031554"/>
    </source>
</evidence>
<protein>
    <recommendedName>
        <fullName evidence="3">Dynein regulatory complex protein 1</fullName>
    </recommendedName>
    <alternativeName>
        <fullName evidence="8">Coiled-coil domain-containing protein 164</fullName>
    </alternativeName>
</protein>
<evidence type="ECO:0000256" key="5">
    <source>
        <dbReference type="ARBA" id="ARBA00023054"/>
    </source>
</evidence>
<dbReference type="Ensembl" id="ENSCMIT00000009671.1">
    <property type="protein sequence ID" value="ENSCMIP00000009413.1"/>
    <property type="gene ID" value="ENSCMIG00000004992.1"/>
</dbReference>
<keyword evidence="6" id="KW-0969">Cilium</keyword>
<dbReference type="PANTHER" id="PTHR21625">
    <property type="entry name" value="NYD-SP28 PROTEIN"/>
    <property type="match status" value="1"/>
</dbReference>
<dbReference type="Pfam" id="PF14772">
    <property type="entry name" value="NYD-SP28"/>
    <property type="match status" value="1"/>
</dbReference>
<comment type="subcellular location">
    <subcellularLocation>
        <location evidence="1">Cytoplasm</location>
        <location evidence="1">Cytoskeleton</location>
        <location evidence="1">Flagellum axoneme</location>
    </subcellularLocation>
</comment>
<dbReference type="AlphaFoldDB" id="A0A4W3GYE9"/>
<keyword evidence="7" id="KW-0966">Cell projection</keyword>
<evidence type="ECO:0000256" key="1">
    <source>
        <dbReference type="ARBA" id="ARBA00004611"/>
    </source>
</evidence>